<comment type="caution">
    <text evidence="1">The sequence shown here is derived from an EMBL/GenBank/DDBJ whole genome shotgun (WGS) entry which is preliminary data.</text>
</comment>
<reference evidence="1 2" key="1">
    <citation type="submission" date="2022-05" db="EMBL/GenBank/DDBJ databases">
        <authorList>
            <consortium name="Genoscope - CEA"/>
            <person name="William W."/>
        </authorList>
    </citation>
    <scope>NUCLEOTIDE SEQUENCE [LARGE SCALE GENOMIC DNA]</scope>
</reference>
<proteinExistence type="predicted"/>
<gene>
    <name evidence="1" type="ORF">PLOB_00040365</name>
</gene>
<name>A0ABN8P930_9CNID</name>
<dbReference type="EMBL" id="CALNXK010000061">
    <property type="protein sequence ID" value="CAH3138371.1"/>
    <property type="molecule type" value="Genomic_DNA"/>
</dbReference>
<sequence>QWAFILSPIELPSSCFTGSCFIFFNSLLVFSSFRKSFLLPTKMMGTFGQKCFTSGVCSLSYQDYQWRSTSELHLCLDRKADVACRNLPALPYPIKLALPSWSPLQCRPHNFQKLSAHKPRGTDLWRTQLKGKFVACDQQPWWLHKIPLALALILSQISSPSSVLTGACLIFANSFLVFSSFLKSFLLPTKMMGTFGQKCFTSGVCSLNYQDYQWRSTSELHPCRDKREVAACHNLLVLLYPIELALQSCPQPRCRQHNSQKLFFSASSAGLNVGSDFHPSCLKKKKTIILNQRFWQHRSYNKMQVHHLGLLWLENKLKRFLRAASSRKNKRKVQRSLSDLDKNFGRNDVLLFEHSGSKDRDSAGENVCNKSCVDPIAHACLYSSTLFLLPASGTWEIEPLGEKLSAQQCSR</sequence>
<dbReference type="Proteomes" id="UP001159405">
    <property type="component" value="Unassembled WGS sequence"/>
</dbReference>
<keyword evidence="2" id="KW-1185">Reference proteome</keyword>
<accession>A0ABN8P930</accession>
<evidence type="ECO:0000313" key="1">
    <source>
        <dbReference type="EMBL" id="CAH3138371.1"/>
    </source>
</evidence>
<protein>
    <submittedName>
        <fullName evidence="1">Uncharacterized protein</fullName>
    </submittedName>
</protein>
<organism evidence="1 2">
    <name type="scientific">Porites lobata</name>
    <dbReference type="NCBI Taxonomy" id="104759"/>
    <lineage>
        <taxon>Eukaryota</taxon>
        <taxon>Metazoa</taxon>
        <taxon>Cnidaria</taxon>
        <taxon>Anthozoa</taxon>
        <taxon>Hexacorallia</taxon>
        <taxon>Scleractinia</taxon>
        <taxon>Fungiina</taxon>
        <taxon>Poritidae</taxon>
        <taxon>Porites</taxon>
    </lineage>
</organism>
<feature type="non-terminal residue" evidence="1">
    <location>
        <position position="1"/>
    </location>
</feature>
<evidence type="ECO:0000313" key="2">
    <source>
        <dbReference type="Proteomes" id="UP001159405"/>
    </source>
</evidence>